<organism evidence="3 4">
    <name type="scientific">Pedobacter petrophilus</name>
    <dbReference type="NCBI Taxonomy" id="1908241"/>
    <lineage>
        <taxon>Bacteria</taxon>
        <taxon>Pseudomonadati</taxon>
        <taxon>Bacteroidota</taxon>
        <taxon>Sphingobacteriia</taxon>
        <taxon>Sphingobacteriales</taxon>
        <taxon>Sphingobacteriaceae</taxon>
        <taxon>Pedobacter</taxon>
    </lineage>
</organism>
<gene>
    <name evidence="3" type="ORF">GJU39_16100</name>
</gene>
<evidence type="ECO:0000313" key="3">
    <source>
        <dbReference type="EMBL" id="MRX77611.1"/>
    </source>
</evidence>
<dbReference type="Pfam" id="PF05016">
    <property type="entry name" value="ParE_toxin"/>
    <property type="match status" value="1"/>
</dbReference>
<dbReference type="Gene3D" id="3.30.2310.20">
    <property type="entry name" value="RelE-like"/>
    <property type="match status" value="1"/>
</dbReference>
<comment type="caution">
    <text evidence="3">The sequence shown here is derived from an EMBL/GenBank/DDBJ whole genome shotgun (WGS) entry which is preliminary data.</text>
</comment>
<reference evidence="3 4" key="1">
    <citation type="submission" date="2019-11" db="EMBL/GenBank/DDBJ databases">
        <title>Pedobacter petrophilus genome.</title>
        <authorList>
            <person name="Feldbauer M.J."/>
            <person name="Newman J.D."/>
        </authorList>
    </citation>
    <scope>NUCLEOTIDE SEQUENCE [LARGE SCALE GENOMIC DNA]</scope>
    <source>
        <strain evidence="3 4">LMG 29686</strain>
    </source>
</reference>
<accession>A0A7K0G1T3</accession>
<dbReference type="InterPro" id="IPR007712">
    <property type="entry name" value="RelE/ParE_toxin"/>
</dbReference>
<dbReference type="InterPro" id="IPR035093">
    <property type="entry name" value="RelE/ParE_toxin_dom_sf"/>
</dbReference>
<dbReference type="Proteomes" id="UP000487757">
    <property type="component" value="Unassembled WGS sequence"/>
</dbReference>
<keyword evidence="1" id="KW-1277">Toxin-antitoxin system</keyword>
<proteinExistence type="inferred from homology"/>
<dbReference type="AlphaFoldDB" id="A0A7K0G1T3"/>
<protein>
    <recommendedName>
        <fullName evidence="2">Toxin</fullName>
    </recommendedName>
</protein>
<name>A0A7K0G1T3_9SPHI</name>
<evidence type="ECO:0000256" key="2">
    <source>
        <dbReference type="PIRNR" id="PIRNR029218"/>
    </source>
</evidence>
<dbReference type="EMBL" id="WKKH01000028">
    <property type="protein sequence ID" value="MRX77611.1"/>
    <property type="molecule type" value="Genomic_DNA"/>
</dbReference>
<keyword evidence="4" id="KW-1185">Reference proteome</keyword>
<dbReference type="InterPro" id="IPR028344">
    <property type="entry name" value="ParE1/4"/>
</dbReference>
<comment type="similarity">
    <text evidence="2">Belongs to the RelE toxin family.</text>
</comment>
<sequence>MELLISKAALTDLEDIWLYTYQKWSKDQADRYYELLIAECEYVTRNFEHGKNMDFILSGYRSSQVKSHLIFYKLNQEGNVEIIRILHQMTDIKNRF</sequence>
<dbReference type="PIRSF" id="PIRSF029218">
    <property type="entry name" value="ParE"/>
    <property type="match status" value="1"/>
</dbReference>
<evidence type="ECO:0000256" key="1">
    <source>
        <dbReference type="ARBA" id="ARBA00022649"/>
    </source>
</evidence>
<evidence type="ECO:0000313" key="4">
    <source>
        <dbReference type="Proteomes" id="UP000487757"/>
    </source>
</evidence>